<dbReference type="SUPFAM" id="SSF52540">
    <property type="entry name" value="P-loop containing nucleoside triphosphate hydrolases"/>
    <property type="match status" value="1"/>
</dbReference>
<evidence type="ECO:0000313" key="7">
    <source>
        <dbReference type="Proteomes" id="UP000230154"/>
    </source>
</evidence>
<evidence type="ECO:0000256" key="3">
    <source>
        <dbReference type="ARBA" id="ARBA00022741"/>
    </source>
</evidence>
<protein>
    <submittedName>
        <fullName evidence="6">Macrolide ABC transporter ATP-binding protein</fullName>
    </submittedName>
</protein>
<feature type="domain" description="ABC transporter" evidence="5">
    <location>
        <begin position="2"/>
        <end position="232"/>
    </location>
</feature>
<reference evidence="7" key="1">
    <citation type="submission" date="2017-09" db="EMBL/GenBank/DDBJ databases">
        <title>Depth-based differentiation of microbial function through sediment-hosted aquifers and enrichment of novel symbionts in the deep terrestrial subsurface.</title>
        <authorList>
            <person name="Probst A.J."/>
            <person name="Ladd B."/>
            <person name="Jarett J.K."/>
            <person name="Geller-Mcgrath D.E."/>
            <person name="Sieber C.M.K."/>
            <person name="Emerson J.B."/>
            <person name="Anantharaman K."/>
            <person name="Thomas B.C."/>
            <person name="Malmstrom R."/>
            <person name="Stieglmeier M."/>
            <person name="Klingl A."/>
            <person name="Woyke T."/>
            <person name="Ryan C.M."/>
            <person name="Banfield J.F."/>
        </authorList>
    </citation>
    <scope>NUCLEOTIDE SEQUENCE [LARGE SCALE GENOMIC DNA]</scope>
</reference>
<dbReference type="GO" id="GO:0016887">
    <property type="term" value="F:ATP hydrolysis activity"/>
    <property type="evidence" value="ECO:0007669"/>
    <property type="project" value="InterPro"/>
</dbReference>
<dbReference type="InterPro" id="IPR003593">
    <property type="entry name" value="AAA+_ATPase"/>
</dbReference>
<dbReference type="AlphaFoldDB" id="A0A2H0TQH5"/>
<dbReference type="GO" id="GO:0005524">
    <property type="term" value="F:ATP binding"/>
    <property type="evidence" value="ECO:0007669"/>
    <property type="project" value="UniProtKB-KW"/>
</dbReference>
<dbReference type="GO" id="GO:0022857">
    <property type="term" value="F:transmembrane transporter activity"/>
    <property type="evidence" value="ECO:0007669"/>
    <property type="project" value="UniProtKB-ARBA"/>
</dbReference>
<evidence type="ECO:0000259" key="5">
    <source>
        <dbReference type="PROSITE" id="PS50893"/>
    </source>
</evidence>
<evidence type="ECO:0000256" key="1">
    <source>
        <dbReference type="ARBA" id="ARBA00005417"/>
    </source>
</evidence>
<sequence length="232" mass="25623">MIQARNITKQYETGEVITRVLHGVDLAVEEGDFLAIMGPSGSGKSTFMHILSFLDSPTSGTYAFRGENVSSLTENELAKMRNERLGFVFQSFNLLPRTTVFDNVSLPLIYAKQTFSRQRVFDAIAAVGLTERAHHFSNQLSGGEKQRVAIARAIINKPDIIFADEPTGNLDSKAGAQILNILQSLNKDGKTILMVTHEQDAADHAKRIVRIRDGRIISDKKVAKRSHAVVES</sequence>
<dbReference type="PANTHER" id="PTHR42798">
    <property type="entry name" value="LIPOPROTEIN-RELEASING SYSTEM ATP-BINDING PROTEIN LOLD"/>
    <property type="match status" value="1"/>
</dbReference>
<dbReference type="InterPro" id="IPR017911">
    <property type="entry name" value="MacB-like_ATP-bd"/>
</dbReference>
<dbReference type="PANTHER" id="PTHR42798:SF6">
    <property type="entry name" value="CELL DIVISION ATP-BINDING PROTEIN FTSE"/>
    <property type="match status" value="1"/>
</dbReference>
<dbReference type="InterPro" id="IPR003439">
    <property type="entry name" value="ABC_transporter-like_ATP-bd"/>
</dbReference>
<dbReference type="PROSITE" id="PS50893">
    <property type="entry name" value="ABC_TRANSPORTER_2"/>
    <property type="match status" value="1"/>
</dbReference>
<organism evidence="6 7">
    <name type="scientific">Candidatus Magasanikbacteria bacterium CG10_big_fil_rev_8_21_14_0_10_47_10</name>
    <dbReference type="NCBI Taxonomy" id="1974652"/>
    <lineage>
        <taxon>Bacteria</taxon>
        <taxon>Candidatus Magasanikiibacteriota</taxon>
    </lineage>
</organism>
<dbReference type="InterPro" id="IPR017871">
    <property type="entry name" value="ABC_transporter-like_CS"/>
</dbReference>
<keyword evidence="4 6" id="KW-0067">ATP-binding</keyword>
<dbReference type="EMBL" id="PFCB01000022">
    <property type="protein sequence ID" value="PIR74401.1"/>
    <property type="molecule type" value="Genomic_DNA"/>
</dbReference>
<comment type="similarity">
    <text evidence="1">Belongs to the ABC transporter superfamily.</text>
</comment>
<keyword evidence="3" id="KW-0547">Nucleotide-binding</keyword>
<name>A0A2H0TQH5_9BACT</name>
<accession>A0A2H0TQH5</accession>
<dbReference type="CDD" id="cd03255">
    <property type="entry name" value="ABC_MJ0796_LolCDE_FtsE"/>
    <property type="match status" value="1"/>
</dbReference>
<dbReference type="InterPro" id="IPR027417">
    <property type="entry name" value="P-loop_NTPase"/>
</dbReference>
<proteinExistence type="inferred from homology"/>
<evidence type="ECO:0000313" key="6">
    <source>
        <dbReference type="EMBL" id="PIR74401.1"/>
    </source>
</evidence>
<comment type="caution">
    <text evidence="6">The sequence shown here is derived from an EMBL/GenBank/DDBJ whole genome shotgun (WGS) entry which is preliminary data.</text>
</comment>
<dbReference type="Proteomes" id="UP000230154">
    <property type="component" value="Unassembled WGS sequence"/>
</dbReference>
<evidence type="ECO:0000256" key="4">
    <source>
        <dbReference type="ARBA" id="ARBA00022840"/>
    </source>
</evidence>
<evidence type="ECO:0000256" key="2">
    <source>
        <dbReference type="ARBA" id="ARBA00022448"/>
    </source>
</evidence>
<dbReference type="Pfam" id="PF00005">
    <property type="entry name" value="ABC_tran"/>
    <property type="match status" value="1"/>
</dbReference>
<dbReference type="SMART" id="SM00382">
    <property type="entry name" value="AAA"/>
    <property type="match status" value="1"/>
</dbReference>
<keyword evidence="2" id="KW-0813">Transport</keyword>
<dbReference type="Gene3D" id="3.40.50.300">
    <property type="entry name" value="P-loop containing nucleotide triphosphate hydrolases"/>
    <property type="match status" value="1"/>
</dbReference>
<dbReference type="GO" id="GO:0098796">
    <property type="term" value="C:membrane protein complex"/>
    <property type="evidence" value="ECO:0007669"/>
    <property type="project" value="UniProtKB-ARBA"/>
</dbReference>
<dbReference type="PROSITE" id="PS00211">
    <property type="entry name" value="ABC_TRANSPORTER_1"/>
    <property type="match status" value="1"/>
</dbReference>
<dbReference type="FunFam" id="3.40.50.300:FF:000032">
    <property type="entry name" value="Export ABC transporter ATP-binding protein"/>
    <property type="match status" value="1"/>
</dbReference>
<gene>
    <name evidence="6" type="ORF">COU35_02825</name>
</gene>